<evidence type="ECO:0000313" key="9">
    <source>
        <dbReference type="EMBL" id="CEL99677.1"/>
    </source>
</evidence>
<name>A0A0G4EPD4_VITBC</name>
<feature type="compositionally biased region" description="Basic residues" evidence="7">
    <location>
        <begin position="569"/>
        <end position="578"/>
    </location>
</feature>
<dbReference type="Pfam" id="PF00581">
    <property type="entry name" value="Rhodanese"/>
    <property type="match status" value="1"/>
</dbReference>
<keyword evidence="10" id="KW-1185">Reference proteome</keyword>
<gene>
    <name evidence="9" type="ORF">Vbra_20729</name>
</gene>
<dbReference type="InterPro" id="IPR001763">
    <property type="entry name" value="Rhodanese-like_dom"/>
</dbReference>
<evidence type="ECO:0000256" key="7">
    <source>
        <dbReference type="SAM" id="MobiDB-lite"/>
    </source>
</evidence>
<feature type="region of interest" description="Disordered" evidence="7">
    <location>
        <begin position="68"/>
        <end position="97"/>
    </location>
</feature>
<evidence type="ECO:0000256" key="4">
    <source>
        <dbReference type="ARBA" id="ARBA00022801"/>
    </source>
</evidence>
<evidence type="ECO:0000313" key="10">
    <source>
        <dbReference type="Proteomes" id="UP000041254"/>
    </source>
</evidence>
<dbReference type="GO" id="GO:0051301">
    <property type="term" value="P:cell division"/>
    <property type="evidence" value="ECO:0007669"/>
    <property type="project" value="UniProtKB-KW"/>
</dbReference>
<feature type="region of interest" description="Disordered" evidence="7">
    <location>
        <begin position="110"/>
        <end position="170"/>
    </location>
</feature>
<dbReference type="Proteomes" id="UP000041254">
    <property type="component" value="Unassembled WGS sequence"/>
</dbReference>
<evidence type="ECO:0000256" key="3">
    <source>
        <dbReference type="ARBA" id="ARBA00022618"/>
    </source>
</evidence>
<dbReference type="SMART" id="SM00450">
    <property type="entry name" value="RHOD"/>
    <property type="match status" value="1"/>
</dbReference>
<dbReference type="PRINTS" id="PR00716">
    <property type="entry name" value="MPIPHPHTASE"/>
</dbReference>
<dbReference type="InterPro" id="IPR036873">
    <property type="entry name" value="Rhodanese-like_dom_sf"/>
</dbReference>
<dbReference type="GO" id="GO:0005737">
    <property type="term" value="C:cytoplasm"/>
    <property type="evidence" value="ECO:0007669"/>
    <property type="project" value="TreeGrafter"/>
</dbReference>
<keyword evidence="4" id="KW-0378">Hydrolase</keyword>
<comment type="similarity">
    <text evidence="1">Belongs to the MPI phosphatase family.</text>
</comment>
<feature type="compositionally biased region" description="Basic and acidic residues" evidence="7">
    <location>
        <begin position="483"/>
        <end position="499"/>
    </location>
</feature>
<keyword evidence="6" id="KW-0131">Cell cycle</keyword>
<reference evidence="9 10" key="1">
    <citation type="submission" date="2014-11" db="EMBL/GenBank/DDBJ databases">
        <authorList>
            <person name="Zhu J."/>
            <person name="Qi W."/>
            <person name="Song R."/>
        </authorList>
    </citation>
    <scope>NUCLEOTIDE SEQUENCE [LARGE SCALE GENOMIC DNA]</scope>
</reference>
<feature type="region of interest" description="Disordered" evidence="7">
    <location>
        <begin position="471"/>
        <end position="578"/>
    </location>
</feature>
<proteinExistence type="inferred from homology"/>
<dbReference type="InterPro" id="IPR000751">
    <property type="entry name" value="MPI_Phosphatase"/>
</dbReference>
<dbReference type="AlphaFoldDB" id="A0A0G4EPD4"/>
<dbReference type="GO" id="GO:0004725">
    <property type="term" value="F:protein tyrosine phosphatase activity"/>
    <property type="evidence" value="ECO:0007669"/>
    <property type="project" value="UniProtKB-EC"/>
</dbReference>
<keyword evidence="5" id="KW-0904">Protein phosphatase</keyword>
<dbReference type="OrthoDB" id="310744at2759"/>
<dbReference type="EMBL" id="CDMY01000286">
    <property type="protein sequence ID" value="CEL99677.1"/>
    <property type="molecule type" value="Genomic_DNA"/>
</dbReference>
<feature type="domain" description="Rhodanese" evidence="8">
    <location>
        <begin position="286"/>
        <end position="390"/>
    </location>
</feature>
<dbReference type="GO" id="GO:1902751">
    <property type="term" value="P:positive regulation of cell cycle G2/M phase transition"/>
    <property type="evidence" value="ECO:0007669"/>
    <property type="project" value="InterPro"/>
</dbReference>
<protein>
    <recommendedName>
        <fullName evidence="2">protein-tyrosine-phosphatase</fullName>
        <ecNumber evidence="2">3.1.3.48</ecNumber>
    </recommendedName>
</protein>
<accession>A0A0G4EPD4</accession>
<evidence type="ECO:0000259" key="8">
    <source>
        <dbReference type="PROSITE" id="PS50206"/>
    </source>
</evidence>
<evidence type="ECO:0000256" key="5">
    <source>
        <dbReference type="ARBA" id="ARBA00022912"/>
    </source>
</evidence>
<evidence type="ECO:0000256" key="1">
    <source>
        <dbReference type="ARBA" id="ARBA00011065"/>
    </source>
</evidence>
<dbReference type="EC" id="3.1.3.48" evidence="2"/>
<keyword evidence="3" id="KW-0132">Cell division</keyword>
<feature type="compositionally biased region" description="Basic and acidic residues" evidence="7">
    <location>
        <begin position="413"/>
        <end position="431"/>
    </location>
</feature>
<dbReference type="GO" id="GO:0005634">
    <property type="term" value="C:nucleus"/>
    <property type="evidence" value="ECO:0007669"/>
    <property type="project" value="TreeGrafter"/>
</dbReference>
<organism evidence="9 10">
    <name type="scientific">Vitrella brassicaformis (strain CCMP3155)</name>
    <dbReference type="NCBI Taxonomy" id="1169540"/>
    <lineage>
        <taxon>Eukaryota</taxon>
        <taxon>Sar</taxon>
        <taxon>Alveolata</taxon>
        <taxon>Colpodellida</taxon>
        <taxon>Vitrellaceae</taxon>
        <taxon>Vitrella</taxon>
    </lineage>
</organism>
<feature type="compositionally biased region" description="Low complexity" evidence="7">
    <location>
        <begin position="504"/>
        <end position="522"/>
    </location>
</feature>
<dbReference type="PROSITE" id="PS50206">
    <property type="entry name" value="RHODANESE_3"/>
    <property type="match status" value="1"/>
</dbReference>
<dbReference type="PANTHER" id="PTHR10828">
    <property type="entry name" value="M-PHASE INDUCER PHOSPHATASE DUAL SPECIFICITY PHOSPHATASE CDC25"/>
    <property type="match status" value="1"/>
</dbReference>
<evidence type="ECO:0000256" key="2">
    <source>
        <dbReference type="ARBA" id="ARBA00013064"/>
    </source>
</evidence>
<sequence>MTATSLEAALAHVFRASPELEQHESPIRRCLQWVTVEDPTFVAALRKEGVPEQLASQLRTALNRFGSGRRLRRHQSAPNVQPPLRDEADGTDISNVNSPDLAIGVRCPCRHHPSSSSRVRRGDFAPPRAFSPVGVLSPSCKSPPSKKQDIRPSPVNNRPRYSAPPKRSGYQAPVAAPAAAAAAAAALPQYDGGMGMDIEEGMAIHEEFMGGMGHMYGGDEGKRDSSSPQTPFGFHQMDNARPGGGGVPHLPQVQMKEAEHAGLRGWPRISPKTLAGLLQGDFDHKGFSGWTILDARWKAEYDAGHIRNAVHARTNAEVIDALWDKNGQPLRDNKHLVIIHCEFSQERGPNLMKAITDYRDNYGSSEDYPIMYVLDGGYRAFWHHAQAVDSTQILCDGQYKKEDALTQDELEAAHQERIDRDPAKHRELEKRTRLRRSATPDADRPPPPAFGPPLGAAAVAEQMGVHPVRFKSISPANSSPDQQDDRNAARENKKAEGAKKPTSRPALRPAAGAAAAAAAPSERAPHPFLRSGTGWGGNPGRTDSSQGGGRSRQGASQFSRAGAGEQRGGKRQNQKKNK</sequence>
<dbReference type="STRING" id="1169540.A0A0G4EPD4"/>
<feature type="region of interest" description="Disordered" evidence="7">
    <location>
        <begin position="413"/>
        <end position="455"/>
    </location>
</feature>
<dbReference type="Gene3D" id="3.40.250.10">
    <property type="entry name" value="Rhodanese-like domain"/>
    <property type="match status" value="1"/>
</dbReference>
<evidence type="ECO:0000256" key="6">
    <source>
        <dbReference type="ARBA" id="ARBA00023306"/>
    </source>
</evidence>
<dbReference type="InParanoid" id="A0A0G4EPD4"/>
<dbReference type="SUPFAM" id="SSF52821">
    <property type="entry name" value="Rhodanese/Cell cycle control phosphatase"/>
    <property type="match status" value="1"/>
</dbReference>
<dbReference type="VEuPathDB" id="CryptoDB:Vbra_20729"/>